<keyword evidence="4" id="KW-1185">Reference proteome</keyword>
<keyword evidence="2" id="KW-1133">Transmembrane helix</keyword>
<evidence type="ECO:0000313" key="4">
    <source>
        <dbReference type="Proteomes" id="UP000006073"/>
    </source>
</evidence>
<keyword evidence="2" id="KW-0812">Transmembrane</keyword>
<reference evidence="3 4" key="1">
    <citation type="journal article" date="2013" name="Genome Announc.">
        <title>Draft Genome Sequence of Indibacter alkaliphilus Strain LW1T, Isolated from Lonar Lake, a Haloalkaline Lake in the Buldana District of Maharashtra, India.</title>
        <authorList>
            <person name="Singh A."/>
            <person name="Kumar Jangir P."/>
            <person name="Sharma R."/>
            <person name="Singh A."/>
            <person name="Kumar Pinnaka A."/>
            <person name="Shivaji S."/>
        </authorList>
    </citation>
    <scope>NUCLEOTIDE SEQUENCE [LARGE SCALE GENOMIC DNA]</scope>
    <source>
        <strain evidence="4">CCUG 57479 / KCTC 22604 / LW1</strain>
    </source>
</reference>
<dbReference type="InterPro" id="IPR011990">
    <property type="entry name" value="TPR-like_helical_dom_sf"/>
</dbReference>
<proteinExistence type="predicted"/>
<organism evidence="3 4">
    <name type="scientific">Indibacter alkaliphilus (strain CCUG 57479 / KCTC 22604 / LW1)</name>
    <dbReference type="NCBI Taxonomy" id="1189612"/>
    <lineage>
        <taxon>Bacteria</taxon>
        <taxon>Pseudomonadati</taxon>
        <taxon>Bacteroidota</taxon>
        <taxon>Cytophagia</taxon>
        <taxon>Cytophagales</taxon>
        <taxon>Cyclobacteriaceae</taxon>
    </lineage>
</organism>
<evidence type="ECO:0000313" key="3">
    <source>
        <dbReference type="EMBL" id="EOZ91298.1"/>
    </source>
</evidence>
<dbReference type="EMBL" id="ALWO02000056">
    <property type="protein sequence ID" value="EOZ91298.1"/>
    <property type="molecule type" value="Genomic_DNA"/>
</dbReference>
<name>S2DN99_INDAL</name>
<keyword evidence="1" id="KW-0175">Coiled coil</keyword>
<dbReference type="Pfam" id="PF13181">
    <property type="entry name" value="TPR_8"/>
    <property type="match status" value="2"/>
</dbReference>
<dbReference type="SUPFAM" id="SSF48452">
    <property type="entry name" value="TPR-like"/>
    <property type="match status" value="1"/>
</dbReference>
<dbReference type="GO" id="GO:0003677">
    <property type="term" value="F:DNA binding"/>
    <property type="evidence" value="ECO:0007669"/>
    <property type="project" value="InterPro"/>
</dbReference>
<dbReference type="Gene3D" id="1.25.40.10">
    <property type="entry name" value="Tetratricopeptide repeat domain"/>
    <property type="match status" value="2"/>
</dbReference>
<dbReference type="GO" id="GO:0006355">
    <property type="term" value="P:regulation of DNA-templated transcription"/>
    <property type="evidence" value="ECO:0007669"/>
    <property type="project" value="InterPro"/>
</dbReference>
<feature type="coiled-coil region" evidence="1">
    <location>
        <begin position="433"/>
        <end position="488"/>
    </location>
</feature>
<protein>
    <submittedName>
        <fullName evidence="3">Uncharacterized protein</fullName>
    </submittedName>
</protein>
<comment type="caution">
    <text evidence="3">The sequence shown here is derived from an EMBL/GenBank/DDBJ whole genome shotgun (WGS) entry which is preliminary data.</text>
</comment>
<accession>S2DN99</accession>
<dbReference type="STRING" id="1189612.A33Q_4687"/>
<keyword evidence="2" id="KW-0472">Membrane</keyword>
<dbReference type="InterPro" id="IPR016032">
    <property type="entry name" value="Sig_transdc_resp-reg_C-effctor"/>
</dbReference>
<dbReference type="SUPFAM" id="SSF46894">
    <property type="entry name" value="C-terminal effector domain of the bipartite response regulators"/>
    <property type="match status" value="1"/>
</dbReference>
<dbReference type="Proteomes" id="UP000006073">
    <property type="component" value="Unassembled WGS sequence"/>
</dbReference>
<dbReference type="AlphaFoldDB" id="S2DN99"/>
<dbReference type="InterPro" id="IPR019734">
    <property type="entry name" value="TPR_rpt"/>
</dbReference>
<dbReference type="RefSeq" id="WP_009036377.1">
    <property type="nucleotide sequence ID" value="NZ_ALWO02000056.1"/>
</dbReference>
<dbReference type="OrthoDB" id="1090267at2"/>
<dbReference type="eggNOG" id="COG2771">
    <property type="taxonomic scope" value="Bacteria"/>
</dbReference>
<sequence>MSLFRHICLLFFTVIFFFPKEVFGQRIAYSVPSDEEMLEYVERMKSIKYDGFGVLGKFLLRFPDADSSSYYSLVKKIEELGPTNDPGFQMRLLSLKAQGVTNTNSRSEVLADSLMSEMLTIAKKSGDIQLIAEATWNEGTLHTNFSNYDQSMFKCLEALEIFENQLPSEYLYEYYYFLSQLSFIVQDYDNTIQFAKLALGNDVRLDTVDRIYQARFVNAIGQAYLKKGMLEEAEQYMLASKEQSKRYNSVIWVGINDCFLGQVYVQQGRLDEAKKMLLNAVDKSNGIDKNINGYAKAWLGRLYWLEKNLDSAGYYLEASRQVLEEFDHKMRFQNKSYLTDLYLFKADYFKSIGDQKEGDFHFAKFKNLNDSIQTMAILSSKNIAMLRLENERAGLALQLSESEKSRIVLRDNLLIGSIFIISVIFIGWFNMRNKRLKLEKQVVLAEAEKLNAEKLAAIKQLNRLKKNLMEKTELLSQFEAKLIEVENTVTVQEDLDKINHLKIVTEDDWQEFKELFDKIYPGFRMKLRKMSPDITTAELRLATLIKLQYTAKEMAAVLGVSADSIYKTRYRLRSRLSLPNESSLEAFISEKI</sequence>
<evidence type="ECO:0000256" key="2">
    <source>
        <dbReference type="SAM" id="Phobius"/>
    </source>
</evidence>
<gene>
    <name evidence="3" type="ORF">A33Q_4687</name>
</gene>
<evidence type="ECO:0000256" key="1">
    <source>
        <dbReference type="SAM" id="Coils"/>
    </source>
</evidence>
<feature type="transmembrane region" description="Helical" evidence="2">
    <location>
        <begin position="413"/>
        <end position="431"/>
    </location>
</feature>